<name>J0CUS0_AURST</name>
<dbReference type="KEGG" id="adl:AURDEDRAFT_131342"/>
<accession>J0CUS0</accession>
<feature type="compositionally biased region" description="Low complexity" evidence="2">
    <location>
        <begin position="13"/>
        <end position="23"/>
    </location>
</feature>
<feature type="coiled-coil region" evidence="1">
    <location>
        <begin position="264"/>
        <end position="291"/>
    </location>
</feature>
<reference evidence="4" key="1">
    <citation type="journal article" date="2012" name="Science">
        <title>The Paleozoic origin of enzymatic lignin decomposition reconstructed from 31 fungal genomes.</title>
        <authorList>
            <person name="Floudas D."/>
            <person name="Binder M."/>
            <person name="Riley R."/>
            <person name="Barry K."/>
            <person name="Blanchette R.A."/>
            <person name="Henrissat B."/>
            <person name="Martinez A.T."/>
            <person name="Otillar R."/>
            <person name="Spatafora J.W."/>
            <person name="Yadav J.S."/>
            <person name="Aerts A."/>
            <person name="Benoit I."/>
            <person name="Boyd A."/>
            <person name="Carlson A."/>
            <person name="Copeland A."/>
            <person name="Coutinho P.M."/>
            <person name="de Vries R.P."/>
            <person name="Ferreira P."/>
            <person name="Findley K."/>
            <person name="Foster B."/>
            <person name="Gaskell J."/>
            <person name="Glotzer D."/>
            <person name="Gorecki P."/>
            <person name="Heitman J."/>
            <person name="Hesse C."/>
            <person name="Hori C."/>
            <person name="Igarashi K."/>
            <person name="Jurgens J.A."/>
            <person name="Kallen N."/>
            <person name="Kersten P."/>
            <person name="Kohler A."/>
            <person name="Kuees U."/>
            <person name="Kumar T.K.A."/>
            <person name="Kuo A."/>
            <person name="LaButti K."/>
            <person name="Larrondo L.F."/>
            <person name="Lindquist E."/>
            <person name="Ling A."/>
            <person name="Lombard V."/>
            <person name="Lucas S."/>
            <person name="Lundell T."/>
            <person name="Martin R."/>
            <person name="McLaughlin D.J."/>
            <person name="Morgenstern I."/>
            <person name="Morin E."/>
            <person name="Murat C."/>
            <person name="Nagy L.G."/>
            <person name="Nolan M."/>
            <person name="Ohm R.A."/>
            <person name="Patyshakuliyeva A."/>
            <person name="Rokas A."/>
            <person name="Ruiz-Duenas F.J."/>
            <person name="Sabat G."/>
            <person name="Salamov A."/>
            <person name="Samejima M."/>
            <person name="Schmutz J."/>
            <person name="Slot J.C."/>
            <person name="St John F."/>
            <person name="Stenlid J."/>
            <person name="Sun H."/>
            <person name="Sun S."/>
            <person name="Syed K."/>
            <person name="Tsang A."/>
            <person name="Wiebenga A."/>
            <person name="Young D."/>
            <person name="Pisabarro A."/>
            <person name="Eastwood D.C."/>
            <person name="Martin F."/>
            <person name="Cullen D."/>
            <person name="Grigoriev I.V."/>
            <person name="Hibbett D.S."/>
        </authorList>
    </citation>
    <scope>NUCLEOTIDE SEQUENCE [LARGE SCALE GENOMIC DNA]</scope>
    <source>
        <strain evidence="4">TFB10046</strain>
    </source>
</reference>
<feature type="region of interest" description="Disordered" evidence="2">
    <location>
        <begin position="172"/>
        <end position="212"/>
    </location>
</feature>
<feature type="compositionally biased region" description="Low complexity" evidence="2">
    <location>
        <begin position="99"/>
        <end position="109"/>
    </location>
</feature>
<evidence type="ECO:0000256" key="1">
    <source>
        <dbReference type="SAM" id="Coils"/>
    </source>
</evidence>
<dbReference type="EMBL" id="JH688003">
    <property type="protein sequence ID" value="EJD34098.1"/>
    <property type="molecule type" value="Genomic_DNA"/>
</dbReference>
<gene>
    <name evidence="3" type="ORF">AURDEDRAFT_131342</name>
</gene>
<evidence type="ECO:0000256" key="2">
    <source>
        <dbReference type="SAM" id="MobiDB-lite"/>
    </source>
</evidence>
<keyword evidence="1" id="KW-0175">Coiled coil</keyword>
<evidence type="ECO:0000313" key="3">
    <source>
        <dbReference type="EMBL" id="EJD34098.1"/>
    </source>
</evidence>
<feature type="compositionally biased region" description="Basic and acidic residues" evidence="2">
    <location>
        <begin position="1"/>
        <end position="10"/>
    </location>
</feature>
<proteinExistence type="predicted"/>
<organism evidence="3 4">
    <name type="scientific">Auricularia subglabra (strain TFB-10046 / SS5)</name>
    <name type="common">White-rot fungus</name>
    <name type="synonym">Auricularia delicata (strain TFB10046)</name>
    <dbReference type="NCBI Taxonomy" id="717982"/>
    <lineage>
        <taxon>Eukaryota</taxon>
        <taxon>Fungi</taxon>
        <taxon>Dikarya</taxon>
        <taxon>Basidiomycota</taxon>
        <taxon>Agaricomycotina</taxon>
        <taxon>Agaricomycetes</taxon>
        <taxon>Auriculariales</taxon>
        <taxon>Auriculariaceae</taxon>
        <taxon>Auricularia</taxon>
    </lineage>
</organism>
<evidence type="ECO:0000313" key="4">
    <source>
        <dbReference type="Proteomes" id="UP000006514"/>
    </source>
</evidence>
<feature type="non-terminal residue" evidence="3">
    <location>
        <position position="1"/>
    </location>
</feature>
<protein>
    <submittedName>
        <fullName evidence="3">Uncharacterized protein</fullName>
    </submittedName>
</protein>
<keyword evidence="4" id="KW-1185">Reference proteome</keyword>
<dbReference type="AlphaFoldDB" id="J0CUS0"/>
<feature type="compositionally biased region" description="Low complexity" evidence="2">
    <location>
        <begin position="120"/>
        <end position="131"/>
    </location>
</feature>
<dbReference type="InParanoid" id="J0CUS0"/>
<dbReference type="Proteomes" id="UP000006514">
    <property type="component" value="Unassembled WGS sequence"/>
</dbReference>
<feature type="region of interest" description="Disordered" evidence="2">
    <location>
        <begin position="1"/>
        <end position="144"/>
    </location>
</feature>
<sequence>KKPSSTREESDPSEAPAGASGAALDKKTAMPAPSANAKPAVPNKKSSSTREESDPSEAPAGASGATRDKKTAMPAPSANAKPAVPNKKSSSTREESDPSEAPAGASGAALDNKTETIVLSSVPPESPSSPSQVADAMEIDSLTPLQADKDAAVSEDQAIEDDAAAGQHNVARLGDMDGFEGPLAGNYRSEPPPANPAQAMKRGGHQSVDVKDVEVVGDDNGVGRSSEKRKCPEDEAALVGSRKRRAVELSGNASCDNARLLLHFLELNAQRDEVEERCRDLMKRVTELHDLACSEERRLLSHM</sequence>